<proteinExistence type="predicted"/>
<dbReference type="AlphaFoldDB" id="A0A6C0DMG0"/>
<evidence type="ECO:0000313" key="1">
    <source>
        <dbReference type="EMBL" id="QHT18076.1"/>
    </source>
</evidence>
<name>A0A6C0DMG0_9ZZZZ</name>
<organism evidence="1">
    <name type="scientific">viral metagenome</name>
    <dbReference type="NCBI Taxonomy" id="1070528"/>
    <lineage>
        <taxon>unclassified sequences</taxon>
        <taxon>metagenomes</taxon>
        <taxon>organismal metagenomes</taxon>
    </lineage>
</organism>
<accession>A0A6C0DMG0</accession>
<dbReference type="EMBL" id="MN739648">
    <property type="protein sequence ID" value="QHT18076.1"/>
    <property type="molecule type" value="Genomic_DNA"/>
</dbReference>
<sequence>MKSKKLNKKYKTCKKKDLEMQKEVQRGGEDMQFVLLHEFNSKENESFIYFMQYTGNEETMASFADFISKADYDDMGGDYVKFEIDTENKVSENTADEMIKCNFGSYSYMFSKLTGTMANTFAEDMDENMEGHEIAMQLSDKFFGNRISALFIPAKI</sequence>
<protein>
    <submittedName>
        <fullName evidence="1">Uncharacterized protein</fullName>
    </submittedName>
</protein>
<reference evidence="1" key="1">
    <citation type="journal article" date="2020" name="Nature">
        <title>Giant virus diversity and host interactions through global metagenomics.</title>
        <authorList>
            <person name="Schulz F."/>
            <person name="Roux S."/>
            <person name="Paez-Espino D."/>
            <person name="Jungbluth S."/>
            <person name="Walsh D.A."/>
            <person name="Denef V.J."/>
            <person name="McMahon K.D."/>
            <person name="Konstantinidis K.T."/>
            <person name="Eloe-Fadrosh E.A."/>
            <person name="Kyrpides N.C."/>
            <person name="Woyke T."/>
        </authorList>
    </citation>
    <scope>NUCLEOTIDE SEQUENCE</scope>
    <source>
        <strain evidence="1">GVMAG-M-3300023174-3</strain>
    </source>
</reference>